<evidence type="ECO:0000256" key="1">
    <source>
        <dbReference type="ARBA" id="ARBA00001166"/>
    </source>
</evidence>
<evidence type="ECO:0000313" key="18">
    <source>
        <dbReference type="EMBL" id="KAJ3572541.1"/>
    </source>
</evidence>
<name>A0A9W8TLE0_9PEZI</name>
<dbReference type="Proteomes" id="UP001148614">
    <property type="component" value="Unassembled WGS sequence"/>
</dbReference>
<evidence type="ECO:0000256" key="10">
    <source>
        <dbReference type="ARBA" id="ARBA00053072"/>
    </source>
</evidence>
<feature type="active site" description="Nucleophile" evidence="14">
    <location>
        <position position="250"/>
    </location>
</feature>
<dbReference type="GO" id="GO:1990481">
    <property type="term" value="P:mRNA pseudouridine synthesis"/>
    <property type="evidence" value="ECO:0007669"/>
    <property type="project" value="TreeGrafter"/>
</dbReference>
<evidence type="ECO:0000256" key="5">
    <source>
        <dbReference type="ARBA" id="ARBA00022664"/>
    </source>
</evidence>
<evidence type="ECO:0000256" key="4">
    <source>
        <dbReference type="ARBA" id="ARBA00009375"/>
    </source>
</evidence>
<evidence type="ECO:0000256" key="8">
    <source>
        <dbReference type="ARBA" id="ARBA00023242"/>
    </source>
</evidence>
<keyword evidence="7" id="KW-0413">Isomerase</keyword>
<dbReference type="SUPFAM" id="SSF55120">
    <property type="entry name" value="Pseudouridine synthase"/>
    <property type="match status" value="1"/>
</dbReference>
<feature type="region of interest" description="Disordered" evidence="16">
    <location>
        <begin position="378"/>
        <end position="452"/>
    </location>
</feature>
<keyword evidence="5" id="KW-0507">mRNA processing</keyword>
<evidence type="ECO:0000256" key="11">
    <source>
        <dbReference type="ARBA" id="ARBA00073968"/>
    </source>
</evidence>
<evidence type="ECO:0000256" key="2">
    <source>
        <dbReference type="ARBA" id="ARBA00001832"/>
    </source>
</evidence>
<keyword evidence="19" id="KW-1185">Reference proteome</keyword>
<evidence type="ECO:0000256" key="3">
    <source>
        <dbReference type="ARBA" id="ARBA00004123"/>
    </source>
</evidence>
<dbReference type="GO" id="GO:0003723">
    <property type="term" value="F:RNA binding"/>
    <property type="evidence" value="ECO:0007669"/>
    <property type="project" value="InterPro"/>
</dbReference>
<feature type="compositionally biased region" description="Polar residues" evidence="16">
    <location>
        <begin position="408"/>
        <end position="417"/>
    </location>
</feature>
<evidence type="ECO:0000256" key="12">
    <source>
        <dbReference type="ARBA" id="ARBA00079072"/>
    </source>
</evidence>
<dbReference type="InterPro" id="IPR020094">
    <property type="entry name" value="TruA/RsuA/RluB/E/F_N"/>
</dbReference>
<feature type="compositionally biased region" description="Basic and acidic residues" evidence="16">
    <location>
        <begin position="378"/>
        <end position="405"/>
    </location>
</feature>
<comment type="similarity">
    <text evidence="4">Belongs to the tRNA pseudouridine synthase TruA family.</text>
</comment>
<evidence type="ECO:0000256" key="16">
    <source>
        <dbReference type="SAM" id="MobiDB-lite"/>
    </source>
</evidence>
<dbReference type="PANTHER" id="PTHR11142">
    <property type="entry name" value="PSEUDOURIDYLATE SYNTHASE"/>
    <property type="match status" value="1"/>
</dbReference>
<dbReference type="Pfam" id="PF01416">
    <property type="entry name" value="PseudoU_synth_1"/>
    <property type="match status" value="1"/>
</dbReference>
<evidence type="ECO:0000256" key="13">
    <source>
        <dbReference type="ARBA" id="ARBA00080858"/>
    </source>
</evidence>
<keyword evidence="6" id="KW-0819">tRNA processing</keyword>
<dbReference type="InterPro" id="IPR001406">
    <property type="entry name" value="PsdUridine_synth_TruA"/>
</dbReference>
<keyword evidence="8" id="KW-0539">Nucleus</keyword>
<organism evidence="18 19">
    <name type="scientific">Xylaria arbuscula</name>
    <dbReference type="NCBI Taxonomy" id="114810"/>
    <lineage>
        <taxon>Eukaryota</taxon>
        <taxon>Fungi</taxon>
        <taxon>Dikarya</taxon>
        <taxon>Ascomycota</taxon>
        <taxon>Pezizomycotina</taxon>
        <taxon>Sordariomycetes</taxon>
        <taxon>Xylariomycetidae</taxon>
        <taxon>Xylariales</taxon>
        <taxon>Xylariaceae</taxon>
        <taxon>Xylaria</taxon>
    </lineage>
</organism>
<gene>
    <name evidence="18" type="ORF">NPX13_g5013</name>
</gene>
<feature type="binding site" evidence="15">
    <location>
        <position position="306"/>
    </location>
    <ligand>
        <name>substrate</name>
    </ligand>
</feature>
<dbReference type="PANTHER" id="PTHR11142:SF4">
    <property type="entry name" value="PSEUDOURIDYLATE SYNTHASE 1 HOMOLOG"/>
    <property type="match status" value="1"/>
</dbReference>
<feature type="compositionally biased region" description="Low complexity" evidence="16">
    <location>
        <begin position="74"/>
        <end position="92"/>
    </location>
</feature>
<comment type="catalytic activity">
    <reaction evidence="1">
        <text>a uridine in mRNA = a pseudouridine in mRNA</text>
        <dbReference type="Rhea" id="RHEA:56644"/>
        <dbReference type="Rhea" id="RHEA-COMP:14658"/>
        <dbReference type="Rhea" id="RHEA-COMP:14659"/>
        <dbReference type="ChEBI" id="CHEBI:65314"/>
        <dbReference type="ChEBI" id="CHEBI:65315"/>
    </reaction>
</comment>
<dbReference type="InterPro" id="IPR020095">
    <property type="entry name" value="PsdUridine_synth_TruA_C"/>
</dbReference>
<evidence type="ECO:0000256" key="14">
    <source>
        <dbReference type="PIRSR" id="PIRSR641708-1"/>
    </source>
</evidence>
<dbReference type="NCBIfam" id="TIGR00071">
    <property type="entry name" value="hisT_truA"/>
    <property type="match status" value="1"/>
</dbReference>
<evidence type="ECO:0000256" key="9">
    <source>
        <dbReference type="ARBA" id="ARBA00036943"/>
    </source>
</evidence>
<dbReference type="Gene3D" id="3.30.70.660">
    <property type="entry name" value="Pseudouridine synthase I, catalytic domain, C-terminal subdomain"/>
    <property type="match status" value="1"/>
</dbReference>
<evidence type="ECO:0000259" key="17">
    <source>
        <dbReference type="Pfam" id="PF01416"/>
    </source>
</evidence>
<dbReference type="InterPro" id="IPR020097">
    <property type="entry name" value="PsdUridine_synth_TruA_a/b_dom"/>
</dbReference>
<dbReference type="GO" id="GO:0005634">
    <property type="term" value="C:nucleus"/>
    <property type="evidence" value="ECO:0007669"/>
    <property type="project" value="UniProtKB-SubCell"/>
</dbReference>
<comment type="caution">
    <text evidence="18">The sequence shown here is derived from an EMBL/GenBank/DDBJ whole genome shotgun (WGS) entry which is preliminary data.</text>
</comment>
<evidence type="ECO:0000256" key="15">
    <source>
        <dbReference type="PIRSR" id="PIRSR641708-2"/>
    </source>
</evidence>
<feature type="region of interest" description="Disordered" evidence="16">
    <location>
        <begin position="668"/>
        <end position="694"/>
    </location>
</feature>
<dbReference type="GO" id="GO:0031119">
    <property type="term" value="P:tRNA pseudouridine synthesis"/>
    <property type="evidence" value="ECO:0007669"/>
    <property type="project" value="InterPro"/>
</dbReference>
<evidence type="ECO:0000256" key="7">
    <source>
        <dbReference type="ARBA" id="ARBA00023235"/>
    </source>
</evidence>
<dbReference type="GO" id="GO:0006397">
    <property type="term" value="P:mRNA processing"/>
    <property type="evidence" value="ECO:0007669"/>
    <property type="project" value="UniProtKB-KW"/>
</dbReference>
<comment type="function">
    <text evidence="10">Formation of pseudouridine at positions 27 and 28 in the anticodon stem and loop of transfer RNAs; at positions 34 and 36 of intron-containing precursor tRNA(Ile) and at position 35 in the intron-containing tRNA(Tyr). Catalyzes pseudouridylation at position 44 in U2 snRNA. Also catalyzes pseudouridylation of mRNAs.</text>
</comment>
<evidence type="ECO:0000256" key="6">
    <source>
        <dbReference type="ARBA" id="ARBA00022694"/>
    </source>
</evidence>
<dbReference type="InterPro" id="IPR020103">
    <property type="entry name" value="PsdUridine_synth_cat_dom_sf"/>
</dbReference>
<feature type="compositionally biased region" description="Basic and acidic residues" evidence="16">
    <location>
        <begin position="139"/>
        <end position="152"/>
    </location>
</feature>
<dbReference type="CDD" id="cd02568">
    <property type="entry name" value="PseudoU_synth_PUS1_PUS2"/>
    <property type="match status" value="1"/>
</dbReference>
<comment type="catalytic activity">
    <reaction evidence="9">
        <text>a uridine in tRNA = a pseudouridine in tRNA</text>
        <dbReference type="Rhea" id="RHEA:54572"/>
        <dbReference type="Rhea" id="RHEA-COMP:13339"/>
        <dbReference type="Rhea" id="RHEA-COMP:13934"/>
        <dbReference type="ChEBI" id="CHEBI:65314"/>
        <dbReference type="ChEBI" id="CHEBI:65315"/>
    </reaction>
</comment>
<sequence length="694" mass="77669">MSHNRLDASHAVTAATWTATLLPSRVPQSKQSSFLQYNSQHKSQIDDANLFPSLHFDMATEPDTSNRPSRNDLPATATPSTGPASATTTAAPVDSDANNPQDRNGQRRNGPFRGGKKGDRGRGGARGGARGGKRNRGFGGKEKNPDNIDWRDRKRKKFNQDGEGGSKQGPSYMSIQFPQDEIAAEERRPKKKVAVLIGYAGTGYHGLQINHDLKTIEGDLFGAFVAAKAISKANADDPKKSSFVRCARTDKGVHAAGNMVSLKLIVEDPDIVQKINENLPPQIRVWGIQRTNNAFSCYASCDSRWYEYLMPSYCLLSPHPESFLGRKVLQSIKENGLENEYAERMGDAKDYWDEVDKTYVQPILEKLDPNIREVVKQRIHSPDRDVGQAPTSKEDTTKESTEKDGNTPVETNTSQVEPTAAPDTDTPMLDSETTTEEAGPQANEQPKVKEPSPVDKALKEIKAAYIAAKRRYRITPDRLEQLQKSLDHYIGTKNYHNYTILKQHGDPSSKRTIRSFVVNREPIQINDTQWLSLKVHGQSFMMHQIRKMVGMAVLAVRCATPWSRFEESYSASRISIPKAPSLGLLLERPVFDTYNKRATESLNLEAVSFSNHETEIQAFKEEHIYRRIFELEEQENSFHLFFNQIDTFKSDYFLWVTSGSLEGLYQRAGSGESVPKELENELGDEGENPGGEEG</sequence>
<dbReference type="Gene3D" id="3.30.70.580">
    <property type="entry name" value="Pseudouridine synthase I, catalytic domain, N-terminal subdomain"/>
    <property type="match status" value="1"/>
</dbReference>
<feature type="region of interest" description="Disordered" evidence="16">
    <location>
        <begin position="57"/>
        <end position="174"/>
    </location>
</feature>
<evidence type="ECO:0000313" key="19">
    <source>
        <dbReference type="Proteomes" id="UP001148614"/>
    </source>
</evidence>
<dbReference type="EMBL" id="JANPWZ010000756">
    <property type="protein sequence ID" value="KAJ3572541.1"/>
    <property type="molecule type" value="Genomic_DNA"/>
</dbReference>
<dbReference type="VEuPathDB" id="FungiDB:F4678DRAFT_456438"/>
<dbReference type="GO" id="GO:0009982">
    <property type="term" value="F:pseudouridine synthase activity"/>
    <property type="evidence" value="ECO:0007669"/>
    <property type="project" value="InterPro"/>
</dbReference>
<dbReference type="FunFam" id="3.30.70.580:FF:000002">
    <property type="entry name" value="tRNA pseudouridine synthase"/>
    <property type="match status" value="1"/>
</dbReference>
<protein>
    <recommendedName>
        <fullName evidence="11">tRNA pseudouridine synthase 1</fullName>
    </recommendedName>
    <alternativeName>
        <fullName evidence="12">tRNA pseudouridylate synthase 1</fullName>
    </alternativeName>
    <alternativeName>
        <fullName evidence="13">tRNA-uridine isomerase 1</fullName>
    </alternativeName>
</protein>
<dbReference type="InterPro" id="IPR041708">
    <property type="entry name" value="PUS1/PUS2-like"/>
</dbReference>
<dbReference type="GO" id="GO:0031120">
    <property type="term" value="P:snRNA pseudouridine synthesis"/>
    <property type="evidence" value="ECO:0007669"/>
    <property type="project" value="UniProtKB-ARBA"/>
</dbReference>
<reference evidence="18" key="1">
    <citation type="submission" date="2022-07" db="EMBL/GenBank/DDBJ databases">
        <title>Genome Sequence of Xylaria arbuscula.</title>
        <authorList>
            <person name="Buettner E."/>
        </authorList>
    </citation>
    <scope>NUCLEOTIDE SEQUENCE</scope>
    <source>
        <strain evidence="18">VT107</strain>
    </source>
</reference>
<comment type="subcellular location">
    <subcellularLocation>
        <location evidence="3">Nucleus</location>
    </subcellularLocation>
</comment>
<feature type="domain" description="Pseudouridine synthase I TruA alpha/beta" evidence="17">
    <location>
        <begin position="488"/>
        <end position="592"/>
    </location>
</feature>
<comment type="catalytic activity">
    <reaction evidence="2">
        <text>uridine in snRNA = pseudouridine in snRNA</text>
        <dbReference type="Rhea" id="RHEA:51124"/>
        <dbReference type="Rhea" id="RHEA-COMP:12891"/>
        <dbReference type="Rhea" id="RHEA-COMP:12892"/>
        <dbReference type="ChEBI" id="CHEBI:65314"/>
        <dbReference type="ChEBI" id="CHEBI:65315"/>
    </reaction>
</comment>
<dbReference type="AlphaFoldDB" id="A0A9W8TLE0"/>
<dbReference type="FunFam" id="3.30.70.660:FF:000002">
    <property type="entry name" value="tRNA pseudouridine synthase"/>
    <property type="match status" value="1"/>
</dbReference>
<feature type="compositionally biased region" description="Acidic residues" evidence="16">
    <location>
        <begin position="680"/>
        <end position="694"/>
    </location>
</feature>
<accession>A0A9W8TLE0</accession>
<proteinExistence type="inferred from homology"/>